<name>B4LM29_DROVI</name>
<gene>
    <name evidence="1" type="primary">Dvir\GJ21222</name>
    <name evidence="1" type="ORF">Dvir_GJ21222</name>
</gene>
<sequence>MVSLEQCLIKAVNRNQYLMNVRFRLTRTIRELKVNFKFFKRERGGWHPWLYDTNADMCEYFRYHKRFLLLNEIFKRLNGYTTLNHTCPYMANTDIQVLDWTMPDNILKPFPVEHGEYALHTTWYHNKKILFQVNGSIVYSD</sequence>
<dbReference type="Pfam" id="PF06477">
    <property type="entry name" value="DUF1091"/>
    <property type="match status" value="1"/>
</dbReference>
<keyword evidence="2" id="KW-1185">Reference proteome</keyword>
<dbReference type="PANTHER" id="PTHR20898">
    <property type="entry name" value="DAEDALUS ON 3-RELATED-RELATED"/>
    <property type="match status" value="1"/>
</dbReference>
<evidence type="ECO:0000313" key="2">
    <source>
        <dbReference type="Proteomes" id="UP000008792"/>
    </source>
</evidence>
<dbReference type="PANTHER" id="PTHR20898:SF0">
    <property type="entry name" value="DAEDALUS ON 3-RELATED"/>
    <property type="match status" value="1"/>
</dbReference>
<dbReference type="Proteomes" id="UP000008792">
    <property type="component" value="Unassembled WGS sequence"/>
</dbReference>
<dbReference type="EMBL" id="CH940648">
    <property type="protein sequence ID" value="EDW59949.2"/>
    <property type="molecule type" value="Genomic_DNA"/>
</dbReference>
<dbReference type="SMART" id="SM00697">
    <property type="entry name" value="DM8"/>
    <property type="match status" value="1"/>
</dbReference>
<evidence type="ECO:0000313" key="1">
    <source>
        <dbReference type="EMBL" id="EDW59949.2"/>
    </source>
</evidence>
<reference evidence="1 2" key="1">
    <citation type="journal article" date="2007" name="Nature">
        <title>Evolution of genes and genomes on the Drosophila phylogeny.</title>
        <authorList>
            <consortium name="Drosophila 12 Genomes Consortium"/>
            <person name="Clark A.G."/>
            <person name="Eisen M.B."/>
            <person name="Smith D.R."/>
            <person name="Bergman C.M."/>
            <person name="Oliver B."/>
            <person name="Markow T.A."/>
            <person name="Kaufman T.C."/>
            <person name="Kellis M."/>
            <person name="Gelbart W."/>
            <person name="Iyer V.N."/>
            <person name="Pollard D.A."/>
            <person name="Sackton T.B."/>
            <person name="Larracuente A.M."/>
            <person name="Singh N.D."/>
            <person name="Abad J.P."/>
            <person name="Abt D.N."/>
            <person name="Adryan B."/>
            <person name="Aguade M."/>
            <person name="Akashi H."/>
            <person name="Anderson W.W."/>
            <person name="Aquadro C.F."/>
            <person name="Ardell D.H."/>
            <person name="Arguello R."/>
            <person name="Artieri C.G."/>
            <person name="Barbash D.A."/>
            <person name="Barker D."/>
            <person name="Barsanti P."/>
            <person name="Batterham P."/>
            <person name="Batzoglou S."/>
            <person name="Begun D."/>
            <person name="Bhutkar A."/>
            <person name="Blanco E."/>
            <person name="Bosak S.A."/>
            <person name="Bradley R.K."/>
            <person name="Brand A.D."/>
            <person name="Brent M.R."/>
            <person name="Brooks A.N."/>
            <person name="Brown R.H."/>
            <person name="Butlin R.K."/>
            <person name="Caggese C."/>
            <person name="Calvi B.R."/>
            <person name="Bernardo de Carvalho A."/>
            <person name="Caspi A."/>
            <person name="Castrezana S."/>
            <person name="Celniker S.E."/>
            <person name="Chang J.L."/>
            <person name="Chapple C."/>
            <person name="Chatterji S."/>
            <person name="Chinwalla A."/>
            <person name="Civetta A."/>
            <person name="Clifton S.W."/>
            <person name="Comeron J.M."/>
            <person name="Costello J.C."/>
            <person name="Coyne J.A."/>
            <person name="Daub J."/>
            <person name="David R.G."/>
            <person name="Delcher A.L."/>
            <person name="Delehaunty K."/>
            <person name="Do C.B."/>
            <person name="Ebling H."/>
            <person name="Edwards K."/>
            <person name="Eickbush T."/>
            <person name="Evans J.D."/>
            <person name="Filipski A."/>
            <person name="Findeiss S."/>
            <person name="Freyhult E."/>
            <person name="Fulton L."/>
            <person name="Fulton R."/>
            <person name="Garcia A.C."/>
            <person name="Gardiner A."/>
            <person name="Garfield D.A."/>
            <person name="Garvin B.E."/>
            <person name="Gibson G."/>
            <person name="Gilbert D."/>
            <person name="Gnerre S."/>
            <person name="Godfrey J."/>
            <person name="Good R."/>
            <person name="Gotea V."/>
            <person name="Gravely B."/>
            <person name="Greenberg A.J."/>
            <person name="Griffiths-Jones S."/>
            <person name="Gross S."/>
            <person name="Guigo R."/>
            <person name="Gustafson E.A."/>
            <person name="Haerty W."/>
            <person name="Hahn M.W."/>
            <person name="Halligan D.L."/>
            <person name="Halpern A.L."/>
            <person name="Halter G.M."/>
            <person name="Han M.V."/>
            <person name="Heger A."/>
            <person name="Hillier L."/>
            <person name="Hinrichs A.S."/>
            <person name="Holmes I."/>
            <person name="Hoskins R.A."/>
            <person name="Hubisz M.J."/>
            <person name="Hultmark D."/>
            <person name="Huntley M.A."/>
            <person name="Jaffe D.B."/>
            <person name="Jagadeeshan S."/>
            <person name="Jeck W.R."/>
            <person name="Johnson J."/>
            <person name="Jones C.D."/>
            <person name="Jordan W.C."/>
            <person name="Karpen G.H."/>
            <person name="Kataoka E."/>
            <person name="Keightley P.D."/>
            <person name="Kheradpour P."/>
            <person name="Kirkness E.F."/>
            <person name="Koerich L.B."/>
            <person name="Kristiansen K."/>
            <person name="Kudrna D."/>
            <person name="Kulathinal R.J."/>
            <person name="Kumar S."/>
            <person name="Kwok R."/>
            <person name="Lander E."/>
            <person name="Langley C.H."/>
            <person name="Lapoint R."/>
            <person name="Lazzaro B.P."/>
            <person name="Lee S.J."/>
            <person name="Levesque L."/>
            <person name="Li R."/>
            <person name="Lin C.F."/>
            <person name="Lin M.F."/>
            <person name="Lindblad-Toh K."/>
            <person name="Llopart A."/>
            <person name="Long M."/>
            <person name="Low L."/>
            <person name="Lozovsky E."/>
            <person name="Lu J."/>
            <person name="Luo M."/>
            <person name="Machado C.A."/>
            <person name="Makalowski W."/>
            <person name="Marzo M."/>
            <person name="Matsuda M."/>
            <person name="Matzkin L."/>
            <person name="McAllister B."/>
            <person name="McBride C.S."/>
            <person name="McKernan B."/>
            <person name="McKernan K."/>
            <person name="Mendez-Lago M."/>
            <person name="Minx P."/>
            <person name="Mollenhauer M.U."/>
            <person name="Montooth K."/>
            <person name="Mount S.M."/>
            <person name="Mu X."/>
            <person name="Myers E."/>
            <person name="Negre B."/>
            <person name="Newfeld S."/>
            <person name="Nielsen R."/>
            <person name="Noor M.A."/>
            <person name="O'Grady P."/>
            <person name="Pachter L."/>
            <person name="Papaceit M."/>
            <person name="Parisi M.J."/>
            <person name="Parisi M."/>
            <person name="Parts L."/>
            <person name="Pedersen J.S."/>
            <person name="Pesole G."/>
            <person name="Phillippy A.M."/>
            <person name="Ponting C.P."/>
            <person name="Pop M."/>
            <person name="Porcelli D."/>
            <person name="Powell J.R."/>
            <person name="Prohaska S."/>
            <person name="Pruitt K."/>
            <person name="Puig M."/>
            <person name="Quesneville H."/>
            <person name="Ram K.R."/>
            <person name="Rand D."/>
            <person name="Rasmussen M.D."/>
            <person name="Reed L.K."/>
            <person name="Reenan R."/>
            <person name="Reily A."/>
            <person name="Remington K.A."/>
            <person name="Rieger T.T."/>
            <person name="Ritchie M.G."/>
            <person name="Robin C."/>
            <person name="Rogers Y.H."/>
            <person name="Rohde C."/>
            <person name="Rozas J."/>
            <person name="Rubenfield M.J."/>
            <person name="Ruiz A."/>
            <person name="Russo S."/>
            <person name="Salzberg S.L."/>
            <person name="Sanchez-Gracia A."/>
            <person name="Saranga D.J."/>
            <person name="Sato H."/>
            <person name="Schaeffer S.W."/>
            <person name="Schatz M.C."/>
            <person name="Schlenke T."/>
            <person name="Schwartz R."/>
            <person name="Segarra C."/>
            <person name="Singh R.S."/>
            <person name="Sirot L."/>
            <person name="Sirota M."/>
            <person name="Sisneros N.B."/>
            <person name="Smith C.D."/>
            <person name="Smith T.F."/>
            <person name="Spieth J."/>
            <person name="Stage D.E."/>
            <person name="Stark A."/>
            <person name="Stephan W."/>
            <person name="Strausberg R.L."/>
            <person name="Strempel S."/>
            <person name="Sturgill D."/>
            <person name="Sutton G."/>
            <person name="Sutton G.G."/>
            <person name="Tao W."/>
            <person name="Teichmann S."/>
            <person name="Tobari Y.N."/>
            <person name="Tomimura Y."/>
            <person name="Tsolas J.M."/>
            <person name="Valente V.L."/>
            <person name="Venter E."/>
            <person name="Venter J.C."/>
            <person name="Vicario S."/>
            <person name="Vieira F.G."/>
            <person name="Vilella A.J."/>
            <person name="Villasante A."/>
            <person name="Walenz B."/>
            <person name="Wang J."/>
            <person name="Wasserman M."/>
            <person name="Watts T."/>
            <person name="Wilson D."/>
            <person name="Wilson R.K."/>
            <person name="Wing R.A."/>
            <person name="Wolfner M.F."/>
            <person name="Wong A."/>
            <person name="Wong G.K."/>
            <person name="Wu C.I."/>
            <person name="Wu G."/>
            <person name="Yamamoto D."/>
            <person name="Yang H.P."/>
            <person name="Yang S.P."/>
            <person name="Yorke J.A."/>
            <person name="Yoshida K."/>
            <person name="Zdobnov E."/>
            <person name="Zhang P."/>
            <person name="Zhang Y."/>
            <person name="Zimin A.V."/>
            <person name="Baldwin J."/>
            <person name="Abdouelleil A."/>
            <person name="Abdulkadir J."/>
            <person name="Abebe A."/>
            <person name="Abera B."/>
            <person name="Abreu J."/>
            <person name="Acer S.C."/>
            <person name="Aftuck L."/>
            <person name="Alexander A."/>
            <person name="An P."/>
            <person name="Anderson E."/>
            <person name="Anderson S."/>
            <person name="Arachi H."/>
            <person name="Azer M."/>
            <person name="Bachantsang P."/>
            <person name="Barry A."/>
            <person name="Bayul T."/>
            <person name="Berlin A."/>
            <person name="Bessette D."/>
            <person name="Bloom T."/>
            <person name="Blye J."/>
            <person name="Boguslavskiy L."/>
            <person name="Bonnet C."/>
            <person name="Boukhgalter B."/>
            <person name="Bourzgui I."/>
            <person name="Brown A."/>
            <person name="Cahill P."/>
            <person name="Channer S."/>
            <person name="Cheshatsang Y."/>
            <person name="Chuda L."/>
            <person name="Citroen M."/>
            <person name="Collymore A."/>
            <person name="Cooke P."/>
            <person name="Costello M."/>
            <person name="D'Aco K."/>
            <person name="Daza R."/>
            <person name="De Haan G."/>
            <person name="DeGray S."/>
            <person name="DeMaso C."/>
            <person name="Dhargay N."/>
            <person name="Dooley K."/>
            <person name="Dooley E."/>
            <person name="Doricent M."/>
            <person name="Dorje P."/>
            <person name="Dorjee K."/>
            <person name="Dupes A."/>
            <person name="Elong R."/>
            <person name="Falk J."/>
            <person name="Farina A."/>
            <person name="Faro S."/>
            <person name="Ferguson D."/>
            <person name="Fisher S."/>
            <person name="Foley C.D."/>
            <person name="Franke A."/>
            <person name="Friedrich D."/>
            <person name="Gadbois L."/>
            <person name="Gearin G."/>
            <person name="Gearin C.R."/>
            <person name="Giannoukos G."/>
            <person name="Goode T."/>
            <person name="Graham J."/>
            <person name="Grandbois E."/>
            <person name="Grewal S."/>
            <person name="Gyaltsen K."/>
            <person name="Hafez N."/>
            <person name="Hagos B."/>
            <person name="Hall J."/>
            <person name="Henson C."/>
            <person name="Hollinger A."/>
            <person name="Honan T."/>
            <person name="Huard M.D."/>
            <person name="Hughes L."/>
            <person name="Hurhula B."/>
            <person name="Husby M.E."/>
            <person name="Kamat A."/>
            <person name="Kanga B."/>
            <person name="Kashin S."/>
            <person name="Khazanovich D."/>
            <person name="Kisner P."/>
            <person name="Lance K."/>
            <person name="Lara M."/>
            <person name="Lee W."/>
            <person name="Lennon N."/>
            <person name="Letendre F."/>
            <person name="LeVine R."/>
            <person name="Lipovsky A."/>
            <person name="Liu X."/>
            <person name="Liu J."/>
            <person name="Liu S."/>
            <person name="Lokyitsang T."/>
            <person name="Lokyitsang Y."/>
            <person name="Lubonja R."/>
            <person name="Lui A."/>
            <person name="MacDonald P."/>
            <person name="Magnisalis V."/>
            <person name="Maru K."/>
            <person name="Matthews C."/>
            <person name="McCusker W."/>
            <person name="McDonough S."/>
            <person name="Mehta T."/>
            <person name="Meldrim J."/>
            <person name="Meneus L."/>
            <person name="Mihai O."/>
            <person name="Mihalev A."/>
            <person name="Mihova T."/>
            <person name="Mittelman R."/>
            <person name="Mlenga V."/>
            <person name="Montmayeur A."/>
            <person name="Mulrain L."/>
            <person name="Navidi A."/>
            <person name="Naylor J."/>
            <person name="Negash T."/>
            <person name="Nguyen T."/>
            <person name="Nguyen N."/>
            <person name="Nicol R."/>
            <person name="Norbu C."/>
            <person name="Norbu N."/>
            <person name="Novod N."/>
            <person name="O'Neill B."/>
            <person name="Osman S."/>
            <person name="Markiewicz E."/>
            <person name="Oyono O.L."/>
            <person name="Patti C."/>
            <person name="Phunkhang P."/>
            <person name="Pierre F."/>
            <person name="Priest M."/>
            <person name="Raghuraman S."/>
            <person name="Rege F."/>
            <person name="Reyes R."/>
            <person name="Rise C."/>
            <person name="Rogov P."/>
            <person name="Ross K."/>
            <person name="Ryan E."/>
            <person name="Settipalli S."/>
            <person name="Shea T."/>
            <person name="Sherpa N."/>
            <person name="Shi L."/>
            <person name="Shih D."/>
            <person name="Sparrow T."/>
            <person name="Spaulding J."/>
            <person name="Stalker J."/>
            <person name="Stange-Thomann N."/>
            <person name="Stavropoulos S."/>
            <person name="Stone C."/>
            <person name="Strader C."/>
            <person name="Tesfaye S."/>
            <person name="Thomson T."/>
            <person name="Thoulutsang Y."/>
            <person name="Thoulutsang D."/>
            <person name="Topham K."/>
            <person name="Topping I."/>
            <person name="Tsamla T."/>
            <person name="Vassiliev H."/>
            <person name="Vo A."/>
            <person name="Wangchuk T."/>
            <person name="Wangdi T."/>
            <person name="Weiand M."/>
            <person name="Wilkinson J."/>
            <person name="Wilson A."/>
            <person name="Yadav S."/>
            <person name="Young G."/>
            <person name="Yu Q."/>
            <person name="Zembek L."/>
            <person name="Zhong D."/>
            <person name="Zimmer A."/>
            <person name="Zwirko Z."/>
            <person name="Jaffe D.B."/>
            <person name="Alvarez P."/>
            <person name="Brockman W."/>
            <person name="Butler J."/>
            <person name="Chin C."/>
            <person name="Gnerre S."/>
            <person name="Grabherr M."/>
            <person name="Kleber M."/>
            <person name="Mauceli E."/>
            <person name="MacCallum I."/>
        </authorList>
    </citation>
    <scope>NUCLEOTIDE SEQUENCE [LARGE SCALE GENOMIC DNA]</scope>
    <source>
        <strain evidence="2">Tucson 15010-1051.87</strain>
    </source>
</reference>
<accession>B4LM29</accession>
<dbReference type="InterPro" id="IPR010512">
    <property type="entry name" value="DUF1091"/>
</dbReference>
<proteinExistence type="predicted"/>
<protein>
    <submittedName>
        <fullName evidence="1">Uncharacterized protein</fullName>
    </submittedName>
</protein>
<dbReference type="AlphaFoldDB" id="B4LM29"/>
<dbReference type="HOGENOM" id="CLU_116900_1_0_1"/>
<dbReference type="InParanoid" id="B4LM29"/>
<dbReference type="OrthoDB" id="7832256at2759"/>
<dbReference type="eggNOG" id="ENOG502T8WX">
    <property type="taxonomic scope" value="Eukaryota"/>
</dbReference>
<organism evidence="1 2">
    <name type="scientific">Drosophila virilis</name>
    <name type="common">Fruit fly</name>
    <dbReference type="NCBI Taxonomy" id="7244"/>
    <lineage>
        <taxon>Eukaryota</taxon>
        <taxon>Metazoa</taxon>
        <taxon>Ecdysozoa</taxon>
        <taxon>Arthropoda</taxon>
        <taxon>Hexapoda</taxon>
        <taxon>Insecta</taxon>
        <taxon>Pterygota</taxon>
        <taxon>Neoptera</taxon>
        <taxon>Endopterygota</taxon>
        <taxon>Diptera</taxon>
        <taxon>Brachycera</taxon>
        <taxon>Muscomorpha</taxon>
        <taxon>Ephydroidea</taxon>
        <taxon>Drosophilidae</taxon>
        <taxon>Drosophila</taxon>
    </lineage>
</organism>